<keyword evidence="5" id="KW-1185">Reference proteome</keyword>
<dbReference type="InterPro" id="IPR018946">
    <property type="entry name" value="PhoD-like_MPP"/>
</dbReference>
<dbReference type="RefSeq" id="WP_168038348.1">
    <property type="nucleotide sequence ID" value="NZ_JAATJH010000004.1"/>
</dbReference>
<dbReference type="InterPro" id="IPR038607">
    <property type="entry name" value="PhoD-like_sf"/>
</dbReference>
<dbReference type="Pfam" id="PF09423">
    <property type="entry name" value="PhoD"/>
    <property type="match status" value="1"/>
</dbReference>
<dbReference type="PANTHER" id="PTHR33987">
    <property type="entry name" value="CALCINEURIN-LIKE METALLO-PHOSPHOESTERASE SUPERFAMILY PROTEIN"/>
    <property type="match status" value="1"/>
</dbReference>
<feature type="domain" description="DUF7800" evidence="3">
    <location>
        <begin position="42"/>
        <end position="126"/>
    </location>
</feature>
<evidence type="ECO:0000259" key="3">
    <source>
        <dbReference type="Pfam" id="PF25077"/>
    </source>
</evidence>
<accession>A0ABX0XDL5</accession>
<feature type="chain" id="PRO_5045224639" evidence="1">
    <location>
        <begin position="26"/>
        <end position="460"/>
    </location>
</feature>
<protein>
    <submittedName>
        <fullName evidence="4">Alkaline phosphatase D</fullName>
        <ecNumber evidence="4">3.1.3.1</ecNumber>
    </submittedName>
</protein>
<gene>
    <name evidence="4" type="ORF">GGR27_002859</name>
</gene>
<dbReference type="EC" id="3.1.3.1" evidence="4"/>
<feature type="signal peptide" evidence="1">
    <location>
        <begin position="1"/>
        <end position="25"/>
    </location>
</feature>
<dbReference type="EMBL" id="JAATJH010000004">
    <property type="protein sequence ID" value="NJC27346.1"/>
    <property type="molecule type" value="Genomic_DNA"/>
</dbReference>
<comment type="caution">
    <text evidence="4">The sequence shown here is derived from an EMBL/GenBank/DDBJ whole genome shotgun (WGS) entry which is preliminary data.</text>
</comment>
<evidence type="ECO:0000313" key="4">
    <source>
        <dbReference type="EMBL" id="NJC27346.1"/>
    </source>
</evidence>
<name>A0ABX0XDL5_9BACT</name>
<dbReference type="GO" id="GO:0004035">
    <property type="term" value="F:alkaline phosphatase activity"/>
    <property type="evidence" value="ECO:0007669"/>
    <property type="project" value="UniProtKB-EC"/>
</dbReference>
<evidence type="ECO:0000259" key="2">
    <source>
        <dbReference type="Pfam" id="PF09423"/>
    </source>
</evidence>
<evidence type="ECO:0000256" key="1">
    <source>
        <dbReference type="SAM" id="SignalP"/>
    </source>
</evidence>
<reference evidence="4 5" key="1">
    <citation type="submission" date="2020-03" db="EMBL/GenBank/DDBJ databases">
        <title>Genomic Encyclopedia of Type Strains, Phase IV (KMG-IV): sequencing the most valuable type-strain genomes for metagenomic binning, comparative biology and taxonomic classification.</title>
        <authorList>
            <person name="Goeker M."/>
        </authorList>
    </citation>
    <scope>NUCLEOTIDE SEQUENCE [LARGE SCALE GENOMIC DNA]</scope>
    <source>
        <strain evidence="4 5">DSM 105096</strain>
    </source>
</reference>
<sequence>MRYFLPLLLLPFLCTCASAPSASNAEVADRTTGYSDTTAVANIQSGPMLGYNELREVLIWVQLTAPAEVKIAYTNDAGQRYETETTTTERSAAHTAKLVADQVQPGEHYTYEVVIDGVAQALPYPTEFTTQSLWRYRGDAPDFTVAIGSCTYVNEARYDRPGKGYGNSYDIFTAIDQKNPDLMLWLGDNMYLREPDWSTRTGYQHRYTHTRSLPEMQPLLARTHHYAIWDDHDYGPNNSDRSWRHRDLAKETFDQFWGNPTSGLVESERNTGAAGITTKFRYNDVDFFLLDNRSFRTPNDQVRGDNKTLLGRAQLDWLIESLVFSDAPWKMVCVGGQVLNTAAVFENYVNLAPEELWYLLARISEENISGVVFLTGDRHHTELSEFKLANGEMVYDVTISPLTAGVAGNETEDNKDRVEGTFLAKNNFGLLSFTGPESARRLVVETFGTDGELAWRRELR</sequence>
<keyword evidence="4" id="KW-0378">Hydrolase</keyword>
<dbReference type="Gene3D" id="3.60.21.70">
    <property type="entry name" value="PhoD-like phosphatase"/>
    <property type="match status" value="1"/>
</dbReference>
<evidence type="ECO:0000313" key="5">
    <source>
        <dbReference type="Proteomes" id="UP000770785"/>
    </source>
</evidence>
<proteinExistence type="predicted"/>
<dbReference type="InterPro" id="IPR029052">
    <property type="entry name" value="Metallo-depent_PP-like"/>
</dbReference>
<dbReference type="CDD" id="cd07389">
    <property type="entry name" value="MPP_PhoD"/>
    <property type="match status" value="1"/>
</dbReference>
<dbReference type="Proteomes" id="UP000770785">
    <property type="component" value="Unassembled WGS sequence"/>
</dbReference>
<feature type="domain" description="PhoD-like phosphatase metallophosphatase" evidence="2">
    <location>
        <begin position="168"/>
        <end position="424"/>
    </location>
</feature>
<dbReference type="SUPFAM" id="SSF56300">
    <property type="entry name" value="Metallo-dependent phosphatases"/>
    <property type="match status" value="1"/>
</dbReference>
<organism evidence="4 5">
    <name type="scientific">Neolewinella antarctica</name>
    <dbReference type="NCBI Taxonomy" id="442734"/>
    <lineage>
        <taxon>Bacteria</taxon>
        <taxon>Pseudomonadati</taxon>
        <taxon>Bacteroidota</taxon>
        <taxon>Saprospiria</taxon>
        <taxon>Saprospirales</taxon>
        <taxon>Lewinellaceae</taxon>
        <taxon>Neolewinella</taxon>
    </lineage>
</organism>
<dbReference type="PANTHER" id="PTHR33987:SF1">
    <property type="entry name" value="CALCINEURIN-LIKE METALLO-PHOSPHOESTERASE SUPERFAMILY PROTEIN"/>
    <property type="match status" value="1"/>
</dbReference>
<keyword evidence="1" id="KW-0732">Signal</keyword>
<dbReference type="InterPro" id="IPR056702">
    <property type="entry name" value="DUF7800"/>
</dbReference>
<dbReference type="Pfam" id="PF25077">
    <property type="entry name" value="DUF7800"/>
    <property type="match status" value="1"/>
</dbReference>